<gene>
    <name evidence="1" type="ordered locus">Shel_06200</name>
</gene>
<keyword evidence="2" id="KW-1185">Reference proteome</keyword>
<accession>C7N3T8</accession>
<evidence type="ECO:0000313" key="1">
    <source>
        <dbReference type="EMBL" id="ACV21679.1"/>
    </source>
</evidence>
<dbReference type="HOGENOM" id="CLU_2013748_0_0_11"/>
<protein>
    <submittedName>
        <fullName evidence="1">Uncharacterized protein</fullName>
    </submittedName>
</protein>
<dbReference type="EMBL" id="CP001684">
    <property type="protein sequence ID" value="ACV21679.1"/>
    <property type="molecule type" value="Genomic_DNA"/>
</dbReference>
<dbReference type="AlphaFoldDB" id="C7N3T8"/>
<dbReference type="STRING" id="471855.Shel_06200"/>
<reference evidence="1 2" key="1">
    <citation type="journal article" date="2009" name="Stand. Genomic Sci.">
        <title>Complete genome sequence of Slackia heliotrinireducens type strain (RHS 1).</title>
        <authorList>
            <person name="Pukall R."/>
            <person name="Lapidus A."/>
            <person name="Nolan M."/>
            <person name="Copeland A."/>
            <person name="Glavina Del Rio T."/>
            <person name="Lucas S."/>
            <person name="Chen F."/>
            <person name="Tice H."/>
            <person name="Cheng J.F."/>
            <person name="Chertkov O."/>
            <person name="Bruce D."/>
            <person name="Goodwin L."/>
            <person name="Kuske C."/>
            <person name="Brettin T."/>
            <person name="Detter J.C."/>
            <person name="Han C."/>
            <person name="Pitluck S."/>
            <person name="Pati A."/>
            <person name="Mavrommatis K."/>
            <person name="Ivanova N."/>
            <person name="Ovchinnikova G."/>
            <person name="Chen A."/>
            <person name="Palaniappan K."/>
            <person name="Schneider S."/>
            <person name="Rohde M."/>
            <person name="Chain P."/>
            <person name="D'haeseleer P."/>
            <person name="Goker M."/>
            <person name="Bristow J."/>
            <person name="Eisen J.A."/>
            <person name="Markowitz V."/>
            <person name="Kyrpides N.C."/>
            <person name="Klenk H.P."/>
            <person name="Hugenholtz P."/>
        </authorList>
    </citation>
    <scope>NUCLEOTIDE SEQUENCE [LARGE SCALE GENOMIC DNA]</scope>
    <source>
        <strain evidence="2">ATCC 29202 / DSM 20476 / NCTC 11029 / RHS 1</strain>
    </source>
</reference>
<evidence type="ECO:0000313" key="2">
    <source>
        <dbReference type="Proteomes" id="UP000002026"/>
    </source>
</evidence>
<proteinExistence type="predicted"/>
<dbReference type="KEGG" id="shi:Shel_06200"/>
<dbReference type="RefSeq" id="WP_012797784.1">
    <property type="nucleotide sequence ID" value="NC_013165.1"/>
</dbReference>
<name>C7N3T8_SLAHD</name>
<dbReference type="Proteomes" id="UP000002026">
    <property type="component" value="Chromosome"/>
</dbReference>
<organism evidence="1 2">
    <name type="scientific">Slackia heliotrinireducens (strain ATCC 29202 / DSM 20476 / NCTC 11029 / RHS 1)</name>
    <name type="common">Peptococcus heliotrinreducens</name>
    <dbReference type="NCBI Taxonomy" id="471855"/>
    <lineage>
        <taxon>Bacteria</taxon>
        <taxon>Bacillati</taxon>
        <taxon>Actinomycetota</taxon>
        <taxon>Coriobacteriia</taxon>
        <taxon>Eggerthellales</taxon>
        <taxon>Eggerthellaceae</taxon>
        <taxon>Slackia</taxon>
    </lineage>
</organism>
<sequence>MAISRREILKLGVSYGTGAINFGNDSVAYDRELRKFTNNEAYAAFKAALVPQGEGDEATVDMAAAAEAGRAFQSLCGNLAISGLYMKMSDILAQLDEECLPAVAELDDLEADYQALVSYLKSA</sequence>